<evidence type="ECO:0000313" key="3">
    <source>
        <dbReference type="EMBL" id="CAH3147997.1"/>
    </source>
</evidence>
<name>A0ABN8PT85_9CNID</name>
<feature type="region of interest" description="Disordered" evidence="1">
    <location>
        <begin position="188"/>
        <end position="220"/>
    </location>
</feature>
<organism evidence="3 4">
    <name type="scientific">Porites lobata</name>
    <dbReference type="NCBI Taxonomy" id="104759"/>
    <lineage>
        <taxon>Eukaryota</taxon>
        <taxon>Metazoa</taxon>
        <taxon>Cnidaria</taxon>
        <taxon>Anthozoa</taxon>
        <taxon>Hexacorallia</taxon>
        <taxon>Scleractinia</taxon>
        <taxon>Fungiina</taxon>
        <taxon>Poritidae</taxon>
        <taxon>Porites</taxon>
    </lineage>
</organism>
<protein>
    <recommendedName>
        <fullName evidence="2">CHAT domain-containing protein</fullName>
    </recommendedName>
</protein>
<keyword evidence="4" id="KW-1185">Reference proteome</keyword>
<dbReference type="InterPro" id="IPR024983">
    <property type="entry name" value="CHAT_dom"/>
</dbReference>
<evidence type="ECO:0000313" key="4">
    <source>
        <dbReference type="Proteomes" id="UP001159405"/>
    </source>
</evidence>
<dbReference type="Proteomes" id="UP001159405">
    <property type="component" value="Unassembled WGS sequence"/>
</dbReference>
<comment type="caution">
    <text evidence="3">The sequence shown here is derived from an EMBL/GenBank/DDBJ whole genome shotgun (WGS) entry which is preliminary data.</text>
</comment>
<feature type="domain" description="CHAT" evidence="2">
    <location>
        <begin position="110"/>
        <end position="183"/>
    </location>
</feature>
<dbReference type="EMBL" id="CALNXK010000082">
    <property type="protein sequence ID" value="CAH3147997.1"/>
    <property type="molecule type" value="Genomic_DNA"/>
</dbReference>
<reference evidence="3 4" key="1">
    <citation type="submission" date="2022-05" db="EMBL/GenBank/DDBJ databases">
        <authorList>
            <consortium name="Genoscope - CEA"/>
            <person name="William W."/>
        </authorList>
    </citation>
    <scope>NUCLEOTIDE SEQUENCE [LARGE SCALE GENOMIC DNA]</scope>
</reference>
<evidence type="ECO:0000259" key="2">
    <source>
        <dbReference type="Pfam" id="PF12770"/>
    </source>
</evidence>
<accession>A0ABN8PT85</accession>
<sequence length="220" mass="24136">MLLKLEKIEEALYAAEEGRAQALVDDLKIHYGLTGPPVQESKETISDLLKECATQMVFIGLERNKINFWVLGKGVSVELRTKEIEGGREGTDFVTDLKLIITSLDDCHSKSGALLVGNPCLDMVTKCGKPVFKKLENAEKEVKKIGGILKVQPLTGKEATKQTVLDRITSVALVHIAAHGKKETGEIALAPNAGWEEGQEPRSKKKAPKEEDYILNESDV</sequence>
<evidence type="ECO:0000256" key="1">
    <source>
        <dbReference type="SAM" id="MobiDB-lite"/>
    </source>
</evidence>
<dbReference type="Pfam" id="PF12770">
    <property type="entry name" value="CHAT"/>
    <property type="match status" value="1"/>
</dbReference>
<gene>
    <name evidence="3" type="ORF">PLOB_00046396</name>
</gene>
<proteinExistence type="predicted"/>